<evidence type="ECO:0000256" key="1">
    <source>
        <dbReference type="SAM" id="MobiDB-lite"/>
    </source>
</evidence>
<accession>A0A852UPF8</accession>
<proteinExistence type="predicted"/>
<keyword evidence="3" id="KW-1185">Reference proteome</keyword>
<dbReference type="RefSeq" id="WP_281395001.1">
    <property type="nucleotide sequence ID" value="NZ_JACCCO010000001.1"/>
</dbReference>
<protein>
    <submittedName>
        <fullName evidence="2">Uncharacterized protein</fullName>
    </submittedName>
</protein>
<name>A0A852UPF8_9ACTN</name>
<feature type="region of interest" description="Disordered" evidence="1">
    <location>
        <begin position="13"/>
        <end position="42"/>
    </location>
</feature>
<gene>
    <name evidence="2" type="ORF">HDA43_000049</name>
</gene>
<sequence length="42" mass="4566">MSTMVQLVSQVLSPSTENACARRAESPVMSDRMKRARTGVPS</sequence>
<organism evidence="2 3">
    <name type="scientific">Streptosporangium sandarakinum</name>
    <dbReference type="NCBI Taxonomy" id="1260955"/>
    <lineage>
        <taxon>Bacteria</taxon>
        <taxon>Bacillati</taxon>
        <taxon>Actinomycetota</taxon>
        <taxon>Actinomycetes</taxon>
        <taxon>Streptosporangiales</taxon>
        <taxon>Streptosporangiaceae</taxon>
        <taxon>Streptosporangium</taxon>
    </lineage>
</organism>
<dbReference type="AlphaFoldDB" id="A0A852UPF8"/>
<comment type="caution">
    <text evidence="2">The sequence shown here is derived from an EMBL/GenBank/DDBJ whole genome shotgun (WGS) entry which is preliminary data.</text>
</comment>
<dbReference type="Proteomes" id="UP000576393">
    <property type="component" value="Unassembled WGS sequence"/>
</dbReference>
<reference evidence="2 3" key="1">
    <citation type="submission" date="2020-07" db="EMBL/GenBank/DDBJ databases">
        <title>Sequencing the genomes of 1000 actinobacteria strains.</title>
        <authorList>
            <person name="Klenk H.-P."/>
        </authorList>
    </citation>
    <scope>NUCLEOTIDE SEQUENCE [LARGE SCALE GENOMIC DNA]</scope>
    <source>
        <strain evidence="2 3">DSM 45763</strain>
    </source>
</reference>
<dbReference type="EMBL" id="JACCCO010000001">
    <property type="protein sequence ID" value="NYF37890.1"/>
    <property type="molecule type" value="Genomic_DNA"/>
</dbReference>
<evidence type="ECO:0000313" key="3">
    <source>
        <dbReference type="Proteomes" id="UP000576393"/>
    </source>
</evidence>
<evidence type="ECO:0000313" key="2">
    <source>
        <dbReference type="EMBL" id="NYF37890.1"/>
    </source>
</evidence>